<dbReference type="RefSeq" id="WP_106729651.1">
    <property type="nucleotide sequence ID" value="NZ_PXYG01000003.1"/>
</dbReference>
<dbReference type="EMBL" id="PXYG01000003">
    <property type="protein sequence ID" value="PSJ45789.1"/>
    <property type="molecule type" value="Genomic_DNA"/>
</dbReference>
<evidence type="ECO:0000313" key="3">
    <source>
        <dbReference type="Proteomes" id="UP000240243"/>
    </source>
</evidence>
<reference evidence="2 3" key="1">
    <citation type="submission" date="2018-03" db="EMBL/GenBank/DDBJ databases">
        <title>The draft genome of Zobellella sp. 59N8.</title>
        <authorList>
            <person name="Liu L."/>
            <person name="Li L."/>
            <person name="Zhang X."/>
            <person name="Liang L."/>
            <person name="Wang T."/>
        </authorList>
    </citation>
    <scope>NUCLEOTIDE SEQUENCE [LARGE SCALE GENOMIC DNA]</scope>
    <source>
        <strain evidence="2 3">59N8</strain>
    </source>
</reference>
<dbReference type="InterPro" id="IPR037401">
    <property type="entry name" value="SnoaL-like"/>
</dbReference>
<dbReference type="SUPFAM" id="SSF54427">
    <property type="entry name" value="NTF2-like"/>
    <property type="match status" value="1"/>
</dbReference>
<evidence type="ECO:0000313" key="2">
    <source>
        <dbReference type="EMBL" id="PSJ45789.1"/>
    </source>
</evidence>
<comment type="caution">
    <text evidence="2">The sequence shown here is derived from an EMBL/GenBank/DDBJ whole genome shotgun (WGS) entry which is preliminary data.</text>
</comment>
<dbReference type="OrthoDB" id="1115105at2"/>
<feature type="domain" description="SnoaL-like" evidence="1">
    <location>
        <begin position="10"/>
        <end position="107"/>
    </location>
</feature>
<dbReference type="Pfam" id="PF12680">
    <property type="entry name" value="SnoaL_2"/>
    <property type="match status" value="1"/>
</dbReference>
<protein>
    <submittedName>
        <fullName evidence="2">Nuclear transport factor 2 family protein</fullName>
    </submittedName>
</protein>
<proteinExistence type="predicted"/>
<dbReference type="Gene3D" id="3.10.450.50">
    <property type="match status" value="1"/>
</dbReference>
<dbReference type="AlphaFoldDB" id="A0A2P7R6E6"/>
<dbReference type="Proteomes" id="UP000240243">
    <property type="component" value="Unassembled WGS sequence"/>
</dbReference>
<organism evidence="2 3">
    <name type="scientific">Zobellella endophytica</name>
    <dbReference type="NCBI Taxonomy" id="2116700"/>
    <lineage>
        <taxon>Bacteria</taxon>
        <taxon>Pseudomonadati</taxon>
        <taxon>Pseudomonadota</taxon>
        <taxon>Gammaproteobacteria</taxon>
        <taxon>Aeromonadales</taxon>
        <taxon>Aeromonadaceae</taxon>
        <taxon>Zobellella</taxon>
    </lineage>
</organism>
<name>A0A2P7R6E6_9GAMM</name>
<gene>
    <name evidence="2" type="ORF">C7H85_10480</name>
</gene>
<evidence type="ECO:0000259" key="1">
    <source>
        <dbReference type="Pfam" id="PF12680"/>
    </source>
</evidence>
<dbReference type="InterPro" id="IPR032710">
    <property type="entry name" value="NTF2-like_dom_sf"/>
</dbReference>
<sequence>MSPALAAFCRLYQGLSPAGLQALREVYAPDVHFCDPAHELRGVSALQAYFEGLFAHVSQCRFDIAQAMEQDGEAFIRWQMHLVHPRLNGGAGITVPGVSHLRFDGQVYYHRDYFDLGNLLYEQLPVLGGVIRALKRRLSA</sequence>
<keyword evidence="3" id="KW-1185">Reference proteome</keyword>
<accession>A0A2P7R6E6</accession>